<name>A0A2T6BTU0_9FLAO</name>
<sequence length="119" mass="13573">MRDFRKLDVWNSAIELVTDIYKILELFPNKEKFGLSSQLSRAVVSIPSNIAEGCAKDSQKDFIRFLKISLGSSFEVETQIIIGMKLGYIEDRSGQELIDKLQILQKRINALSKYAKTKT</sequence>
<reference evidence="1 2" key="1">
    <citation type="submission" date="2018-04" db="EMBL/GenBank/DDBJ databases">
        <title>Genomic Encyclopedia of Archaeal and Bacterial Type Strains, Phase II (KMG-II): from individual species to whole genera.</title>
        <authorList>
            <person name="Goeker M."/>
        </authorList>
    </citation>
    <scope>NUCLEOTIDE SEQUENCE [LARGE SCALE GENOMIC DNA]</scope>
    <source>
        <strain evidence="1 2">DSM 25731</strain>
    </source>
</reference>
<dbReference type="Gene3D" id="1.20.1440.60">
    <property type="entry name" value="23S rRNA-intervening sequence"/>
    <property type="match status" value="1"/>
</dbReference>
<dbReference type="Pfam" id="PF05635">
    <property type="entry name" value="23S_rRNA_IVP"/>
    <property type="match status" value="1"/>
</dbReference>
<dbReference type="InterPro" id="IPR036583">
    <property type="entry name" value="23S_rRNA_IVS_sf"/>
</dbReference>
<comment type="caution">
    <text evidence="1">The sequence shown here is derived from an EMBL/GenBank/DDBJ whole genome shotgun (WGS) entry which is preliminary data.</text>
</comment>
<dbReference type="OrthoDB" id="9811959at2"/>
<dbReference type="InterPro" id="IPR012657">
    <property type="entry name" value="23S_rRNA-intervening_sequence"/>
</dbReference>
<dbReference type="PANTHER" id="PTHR38471:SF2">
    <property type="entry name" value="FOUR HELIX BUNDLE PROTEIN"/>
    <property type="match status" value="1"/>
</dbReference>
<proteinExistence type="predicted"/>
<organism evidence="1 2">
    <name type="scientific">Kordia periserrulae</name>
    <dbReference type="NCBI Taxonomy" id="701523"/>
    <lineage>
        <taxon>Bacteria</taxon>
        <taxon>Pseudomonadati</taxon>
        <taxon>Bacteroidota</taxon>
        <taxon>Flavobacteriia</taxon>
        <taxon>Flavobacteriales</taxon>
        <taxon>Flavobacteriaceae</taxon>
        <taxon>Kordia</taxon>
    </lineage>
</organism>
<dbReference type="EMBL" id="QBKT01000009">
    <property type="protein sequence ID" value="PTX59501.1"/>
    <property type="molecule type" value="Genomic_DNA"/>
</dbReference>
<accession>A0A2T6BTU0</accession>
<dbReference type="CDD" id="cd16377">
    <property type="entry name" value="23S_rRNA_IVP_like"/>
    <property type="match status" value="1"/>
</dbReference>
<dbReference type="SUPFAM" id="SSF158446">
    <property type="entry name" value="IVS-encoded protein-like"/>
    <property type="match status" value="1"/>
</dbReference>
<keyword evidence="2" id="KW-1185">Reference proteome</keyword>
<evidence type="ECO:0000313" key="2">
    <source>
        <dbReference type="Proteomes" id="UP000244090"/>
    </source>
</evidence>
<dbReference type="NCBIfam" id="TIGR02436">
    <property type="entry name" value="four helix bundle protein"/>
    <property type="match status" value="1"/>
</dbReference>
<evidence type="ECO:0000313" key="1">
    <source>
        <dbReference type="EMBL" id="PTX59501.1"/>
    </source>
</evidence>
<dbReference type="PANTHER" id="PTHR38471">
    <property type="entry name" value="FOUR HELIX BUNDLE PROTEIN"/>
    <property type="match status" value="1"/>
</dbReference>
<dbReference type="RefSeq" id="WP_108116186.1">
    <property type="nucleotide sequence ID" value="NZ_QBKT01000009.1"/>
</dbReference>
<gene>
    <name evidence="1" type="ORF">C8N46_10990</name>
</gene>
<dbReference type="AlphaFoldDB" id="A0A2T6BTU0"/>
<protein>
    <submittedName>
        <fullName evidence="1">Four helix bundle protein</fullName>
    </submittedName>
</protein>
<dbReference type="Proteomes" id="UP000244090">
    <property type="component" value="Unassembled WGS sequence"/>
</dbReference>